<evidence type="ECO:0000313" key="4">
    <source>
        <dbReference type="Proteomes" id="UP000003374"/>
    </source>
</evidence>
<feature type="region of interest" description="Disordered" evidence="1">
    <location>
        <begin position="65"/>
        <end position="85"/>
    </location>
</feature>
<name>A4BSX2_9GAMM</name>
<dbReference type="HOGENOM" id="CLU_2273435_0_0_6"/>
<feature type="transmembrane region" description="Helical" evidence="2">
    <location>
        <begin position="12"/>
        <end position="30"/>
    </location>
</feature>
<evidence type="ECO:0000256" key="2">
    <source>
        <dbReference type="SAM" id="Phobius"/>
    </source>
</evidence>
<dbReference type="EMBL" id="AAOF01000011">
    <property type="protein sequence ID" value="EAR21216.1"/>
    <property type="molecule type" value="Genomic_DNA"/>
</dbReference>
<reference evidence="3 4" key="1">
    <citation type="submission" date="2006-02" db="EMBL/GenBank/DDBJ databases">
        <authorList>
            <person name="Waterbury J."/>
            <person name="Ferriera S."/>
            <person name="Johnson J."/>
            <person name="Kravitz S."/>
            <person name="Halpern A."/>
            <person name="Remington K."/>
            <person name="Beeson K."/>
            <person name="Tran B."/>
            <person name="Rogers Y.-H."/>
            <person name="Friedman R."/>
            <person name="Venter J.C."/>
        </authorList>
    </citation>
    <scope>NUCLEOTIDE SEQUENCE [LARGE SCALE GENOMIC DNA]</scope>
    <source>
        <strain evidence="3 4">Nb-231</strain>
    </source>
</reference>
<keyword evidence="2" id="KW-0472">Membrane</keyword>
<dbReference type="Proteomes" id="UP000003374">
    <property type="component" value="Unassembled WGS sequence"/>
</dbReference>
<protein>
    <submittedName>
        <fullName evidence="3">Uncharacterized protein</fullName>
    </submittedName>
</protein>
<dbReference type="AlphaFoldDB" id="A4BSX2"/>
<dbReference type="RefSeq" id="WP_004998864.1">
    <property type="nucleotide sequence ID" value="NZ_CH672427.1"/>
</dbReference>
<organism evidence="3 4">
    <name type="scientific">Nitrococcus mobilis Nb-231</name>
    <dbReference type="NCBI Taxonomy" id="314278"/>
    <lineage>
        <taxon>Bacteria</taxon>
        <taxon>Pseudomonadati</taxon>
        <taxon>Pseudomonadota</taxon>
        <taxon>Gammaproteobacteria</taxon>
        <taxon>Chromatiales</taxon>
        <taxon>Ectothiorhodospiraceae</taxon>
        <taxon>Nitrococcus</taxon>
    </lineage>
</organism>
<keyword evidence="2" id="KW-1133">Transmembrane helix</keyword>
<gene>
    <name evidence="3" type="ORF">NB231_00805</name>
</gene>
<keyword evidence="4" id="KW-1185">Reference proteome</keyword>
<evidence type="ECO:0000313" key="3">
    <source>
        <dbReference type="EMBL" id="EAR21216.1"/>
    </source>
</evidence>
<accession>A4BSX2</accession>
<sequence length="85" mass="9492">MRKQYYLPTRNPLAQVFATLAFVVVAAVAAVFGAFILATVIGLGAILTLIIAVRVWWLRRRLRRGGAEPGTNIGTTIEGEYRRYR</sequence>
<comment type="caution">
    <text evidence="3">The sequence shown here is derived from an EMBL/GenBank/DDBJ whole genome shotgun (WGS) entry which is preliminary data.</text>
</comment>
<feature type="transmembrane region" description="Helical" evidence="2">
    <location>
        <begin position="36"/>
        <end position="57"/>
    </location>
</feature>
<evidence type="ECO:0000256" key="1">
    <source>
        <dbReference type="SAM" id="MobiDB-lite"/>
    </source>
</evidence>
<keyword evidence="2" id="KW-0812">Transmembrane</keyword>
<proteinExistence type="predicted"/>